<feature type="region of interest" description="Disordered" evidence="1">
    <location>
        <begin position="118"/>
        <end position="140"/>
    </location>
</feature>
<evidence type="ECO:0000256" key="1">
    <source>
        <dbReference type="SAM" id="MobiDB-lite"/>
    </source>
</evidence>
<protein>
    <recommendedName>
        <fullName evidence="3">Phage terminase small subunit P27 family</fullName>
    </recommendedName>
</protein>
<feature type="region of interest" description="Disordered" evidence="1">
    <location>
        <begin position="1"/>
        <end position="33"/>
    </location>
</feature>
<evidence type="ECO:0008006" key="3">
    <source>
        <dbReference type="Google" id="ProtNLM"/>
    </source>
</evidence>
<name>A0A382NUD8_9ZZZZ</name>
<gene>
    <name evidence="2" type="ORF">METZ01_LOCUS316809</name>
</gene>
<sequence>MGRTPSDRRLTPSHGSDAVKPPTPPSHLKASGKRTWKRLWEAGKAWLGPPDEPAVKAVCEQVDQIADLRGMAVQVERPELEQKYLHAIQAAEKSLMSSLSELGFTPVAQDRLGFTVSQVAEAESGPRRRGRRRTTETTRE</sequence>
<evidence type="ECO:0000313" key="2">
    <source>
        <dbReference type="EMBL" id="SVC63955.1"/>
    </source>
</evidence>
<proteinExistence type="predicted"/>
<accession>A0A382NUD8</accession>
<organism evidence="2">
    <name type="scientific">marine metagenome</name>
    <dbReference type="NCBI Taxonomy" id="408172"/>
    <lineage>
        <taxon>unclassified sequences</taxon>
        <taxon>metagenomes</taxon>
        <taxon>ecological metagenomes</taxon>
    </lineage>
</organism>
<reference evidence="2" key="1">
    <citation type="submission" date="2018-05" db="EMBL/GenBank/DDBJ databases">
        <authorList>
            <person name="Lanie J.A."/>
            <person name="Ng W.-L."/>
            <person name="Kazmierczak K.M."/>
            <person name="Andrzejewski T.M."/>
            <person name="Davidsen T.M."/>
            <person name="Wayne K.J."/>
            <person name="Tettelin H."/>
            <person name="Glass J.I."/>
            <person name="Rusch D."/>
            <person name="Podicherti R."/>
            <person name="Tsui H.-C.T."/>
            <person name="Winkler M.E."/>
        </authorList>
    </citation>
    <scope>NUCLEOTIDE SEQUENCE</scope>
</reference>
<feature type="compositionally biased region" description="Basic and acidic residues" evidence="1">
    <location>
        <begin position="1"/>
        <end position="10"/>
    </location>
</feature>
<dbReference type="EMBL" id="UINC01102378">
    <property type="protein sequence ID" value="SVC63955.1"/>
    <property type="molecule type" value="Genomic_DNA"/>
</dbReference>
<dbReference type="AlphaFoldDB" id="A0A382NUD8"/>